<sequence length="73" mass="8115">MPSDLCFLIYSVPEAGIASIEPCIPFACFHIQYISPIYCGKGFPHIKGKDSQLLGKVFPQYMGQSEPMGIFKQ</sequence>
<organism evidence="1 2">
    <name type="scientific">Bacteroides acidifaciens</name>
    <dbReference type="NCBI Taxonomy" id="85831"/>
    <lineage>
        <taxon>Bacteria</taxon>
        <taxon>Pseudomonadati</taxon>
        <taxon>Bacteroidota</taxon>
        <taxon>Bacteroidia</taxon>
        <taxon>Bacteroidales</taxon>
        <taxon>Bacteroidaceae</taxon>
        <taxon>Bacteroides</taxon>
    </lineage>
</organism>
<name>A0A3L8A342_9BACE</name>
<protein>
    <submittedName>
        <fullName evidence="1">Uncharacterized protein</fullName>
    </submittedName>
</protein>
<gene>
    <name evidence="1" type="ORF">D7Y07_20555</name>
</gene>
<evidence type="ECO:0000313" key="1">
    <source>
        <dbReference type="EMBL" id="RLT78208.1"/>
    </source>
</evidence>
<dbReference type="EMBL" id="RAZM01000157">
    <property type="protein sequence ID" value="RLT78208.1"/>
    <property type="molecule type" value="Genomic_DNA"/>
</dbReference>
<evidence type="ECO:0000313" key="2">
    <source>
        <dbReference type="Proteomes" id="UP000267159"/>
    </source>
</evidence>
<dbReference type="AlphaFoldDB" id="A0A3L8A342"/>
<comment type="caution">
    <text evidence="1">The sequence shown here is derived from an EMBL/GenBank/DDBJ whole genome shotgun (WGS) entry which is preliminary data.</text>
</comment>
<reference evidence="1 2" key="1">
    <citation type="submission" date="2018-09" db="EMBL/GenBank/DDBJ databases">
        <title>Murine metabolic-syndrome-specific gut microbial biobank.</title>
        <authorList>
            <person name="Liu C."/>
        </authorList>
    </citation>
    <scope>NUCLEOTIDE SEQUENCE [LARGE SCALE GENOMIC DNA]</scope>
    <source>
        <strain evidence="1 2">0.1X-D8-26</strain>
    </source>
</reference>
<dbReference type="Proteomes" id="UP000267159">
    <property type="component" value="Unassembled WGS sequence"/>
</dbReference>
<proteinExistence type="predicted"/>
<accession>A0A3L8A342</accession>